<dbReference type="OrthoDB" id="443524at2759"/>
<reference evidence="2" key="1">
    <citation type="submission" date="2021-12" db="EMBL/GenBank/DDBJ databases">
        <authorList>
            <person name="Martin H S."/>
        </authorList>
    </citation>
    <scope>NUCLEOTIDE SEQUENCE</scope>
</reference>
<keyword evidence="1" id="KW-0472">Membrane</keyword>
<name>A0A8J9UZ08_9NEOP</name>
<organism evidence="2 3">
    <name type="scientific">Brenthis ino</name>
    <name type="common">lesser marbled fritillary</name>
    <dbReference type="NCBI Taxonomy" id="405034"/>
    <lineage>
        <taxon>Eukaryota</taxon>
        <taxon>Metazoa</taxon>
        <taxon>Ecdysozoa</taxon>
        <taxon>Arthropoda</taxon>
        <taxon>Hexapoda</taxon>
        <taxon>Insecta</taxon>
        <taxon>Pterygota</taxon>
        <taxon>Neoptera</taxon>
        <taxon>Endopterygota</taxon>
        <taxon>Lepidoptera</taxon>
        <taxon>Glossata</taxon>
        <taxon>Ditrysia</taxon>
        <taxon>Papilionoidea</taxon>
        <taxon>Nymphalidae</taxon>
        <taxon>Heliconiinae</taxon>
        <taxon>Argynnini</taxon>
        <taxon>Brenthis</taxon>
    </lineage>
</organism>
<feature type="transmembrane region" description="Helical" evidence="1">
    <location>
        <begin position="35"/>
        <end position="53"/>
    </location>
</feature>
<evidence type="ECO:0000313" key="3">
    <source>
        <dbReference type="Proteomes" id="UP000838878"/>
    </source>
</evidence>
<dbReference type="Proteomes" id="UP000838878">
    <property type="component" value="Chromosome 7"/>
</dbReference>
<keyword evidence="1" id="KW-0812">Transmembrane</keyword>
<protein>
    <recommendedName>
        <fullName evidence="4">FAST kinase leucine-rich domain-containing protein</fullName>
    </recommendedName>
</protein>
<proteinExistence type="predicted"/>
<dbReference type="EMBL" id="OV170227">
    <property type="protein sequence ID" value="CAH0728673.1"/>
    <property type="molecule type" value="Genomic_DNA"/>
</dbReference>
<accession>A0A8J9UZ08</accession>
<evidence type="ECO:0000256" key="1">
    <source>
        <dbReference type="SAM" id="Phobius"/>
    </source>
</evidence>
<feature type="non-terminal residue" evidence="2">
    <location>
        <position position="665"/>
    </location>
</feature>
<dbReference type="AlphaFoldDB" id="A0A8J9UZ08"/>
<sequence>MKTITFNPKGFFQITMQQLSPQTQIISTVRERRKFEAFFFYLGIMTLLLKSVWRNVLKSTQRNNRSLRSSSFSNVTASDVARVKPLDNIMMTIRTAPSTADVLATVQANLPLLTYKHMLQAFRSLFELQKASKYKDNEAIIKDPTFSILCQNFKKHARVLDVNETIEALKVLSFLKVPVDSVIFQTMLQLIRSNINLLNTPQIMFLDFILTQCNGKNHLVDALKLALPLAFQIHLPLELDNQDPQLLRDMLLYSCSHDLPDRCTNNVVTGLLLNDQKINAQMAKSIIWALCQIDCTENVFPTRTQLLHICCDILVHSIDDLPFDDVLRTAAKLKGRVLEKYPEYYHMELMDAIGDYVVTHDIEFEKGLLVARVLSRITHTHLSLIEYLCNKALSDPEILNNARANILFSFINCLSNNNFTLDSDQWTEIKKQISSNPILGCTNAALPWTKTCLELASLGVYEDKILSRIFSKSFLDEYLARENNTLDYLQLLTLHAAVITFHNADYKLPDDILEKAKGMYPIHALTGVLVEHLELGLGGPGHIVRNVVLPCGIIADTVICVKGGYPVKLPPVDSESKVPIEQLNVPNGAIVVCIINFNQGCFSMNSNRLRGLFRLILDILEKQGYATVALNINEWMGTPGHERTPYLMREIGYKCGEIGLKLSTT</sequence>
<keyword evidence="3" id="KW-1185">Reference proteome</keyword>
<gene>
    <name evidence="2" type="ORF">BINO364_LOCUS13863</name>
</gene>
<keyword evidence="1" id="KW-1133">Transmembrane helix</keyword>
<evidence type="ECO:0000313" key="2">
    <source>
        <dbReference type="EMBL" id="CAH0728673.1"/>
    </source>
</evidence>
<evidence type="ECO:0008006" key="4">
    <source>
        <dbReference type="Google" id="ProtNLM"/>
    </source>
</evidence>